<evidence type="ECO:0000313" key="4">
    <source>
        <dbReference type="EMBL" id="EAZ83228.1"/>
    </source>
</evidence>
<name>A3HTR0_9BACT</name>
<dbReference type="EMBL" id="AAXU02000001">
    <property type="protein sequence ID" value="EAZ83228.1"/>
    <property type="molecule type" value="Genomic_DNA"/>
</dbReference>
<dbReference type="InterPro" id="IPR019734">
    <property type="entry name" value="TPR_rpt"/>
</dbReference>
<feature type="repeat" description="TPR" evidence="3">
    <location>
        <begin position="87"/>
        <end position="120"/>
    </location>
</feature>
<dbReference type="PANTHER" id="PTHR44858:SF1">
    <property type="entry name" value="UDP-N-ACETYLGLUCOSAMINE--PEPTIDE N-ACETYLGLUCOSAMINYLTRANSFERASE SPINDLY-RELATED"/>
    <property type="match status" value="1"/>
</dbReference>
<evidence type="ECO:0000256" key="2">
    <source>
        <dbReference type="ARBA" id="ARBA00022803"/>
    </source>
</evidence>
<proteinExistence type="predicted"/>
<protein>
    <submittedName>
        <fullName evidence="4">Uncharacterized protein</fullName>
    </submittedName>
</protein>
<accession>A3HTR0</accession>
<organism evidence="4 5">
    <name type="scientific">Algoriphagus machipongonensis</name>
    <dbReference type="NCBI Taxonomy" id="388413"/>
    <lineage>
        <taxon>Bacteria</taxon>
        <taxon>Pseudomonadati</taxon>
        <taxon>Bacteroidota</taxon>
        <taxon>Cytophagia</taxon>
        <taxon>Cytophagales</taxon>
        <taxon>Cyclobacteriaceae</taxon>
        <taxon>Algoriphagus</taxon>
    </lineage>
</organism>
<dbReference type="PROSITE" id="PS50293">
    <property type="entry name" value="TPR_REGION"/>
    <property type="match status" value="1"/>
</dbReference>
<dbReference type="InterPro" id="IPR011990">
    <property type="entry name" value="TPR-like_helical_dom_sf"/>
</dbReference>
<sequence length="264" mass="30436">MKRLLHILTISIVVLFSACSSDIQSIEALYENQEYEEALDELNSYLFFHVTDLKAYHMRARCYEELGEIGKSIKDYERIIALDEDYAQAYAGLGKLYFEMKDYERAETYVLRAASMEPEDFDILFLLGRTRLMTGKYESAESFLKKAKEINPKFAKIYYYEGMSRAMRGDVLGCAASFNSYVRYEPDQIVGRYNRGFAYMKAGYLLYALEDFEEVLKKKPNHVEALAKKGYVLAMMGNPEGCQILQEAANKGSIYAQDQREVCI</sequence>
<reference evidence="4 5" key="1">
    <citation type="journal article" date="2011" name="J. Bacteriol.">
        <title>Complete genome sequence of Algoriphagus sp. PR1, bacterial prey of a colony-forming choanoflagellate.</title>
        <authorList>
            <person name="Alegado R.A."/>
            <person name="Ferriera S."/>
            <person name="Nusbaum C."/>
            <person name="Young S.K."/>
            <person name="Zeng Q."/>
            <person name="Imamovic A."/>
            <person name="Fairclough S.R."/>
            <person name="King N."/>
        </authorList>
    </citation>
    <scope>NUCLEOTIDE SEQUENCE [LARGE SCALE GENOMIC DNA]</scope>
    <source>
        <strain evidence="4 5">PR1</strain>
    </source>
</reference>
<evidence type="ECO:0000256" key="1">
    <source>
        <dbReference type="ARBA" id="ARBA00022737"/>
    </source>
</evidence>
<dbReference type="SMART" id="SM00028">
    <property type="entry name" value="TPR"/>
    <property type="match status" value="4"/>
</dbReference>
<dbReference type="EMBL" id="CM001023">
    <property type="protein sequence ID" value="EAZ83228.1"/>
    <property type="molecule type" value="Genomic_DNA"/>
</dbReference>
<gene>
    <name evidence="4" type="ORF">ALPR1_13445</name>
</gene>
<dbReference type="Pfam" id="PF13432">
    <property type="entry name" value="TPR_16"/>
    <property type="match status" value="1"/>
</dbReference>
<dbReference type="Pfam" id="PF13181">
    <property type="entry name" value="TPR_8"/>
    <property type="match status" value="1"/>
</dbReference>
<dbReference type="InterPro" id="IPR050498">
    <property type="entry name" value="Ycf3"/>
</dbReference>
<evidence type="ECO:0000313" key="5">
    <source>
        <dbReference type="Proteomes" id="UP000003919"/>
    </source>
</evidence>
<keyword evidence="2 3" id="KW-0802">TPR repeat</keyword>
<comment type="caution">
    <text evidence="4">The sequence shown here is derived from an EMBL/GenBank/DDBJ whole genome shotgun (WGS) entry which is preliminary data.</text>
</comment>
<feature type="repeat" description="TPR" evidence="3">
    <location>
        <begin position="189"/>
        <end position="222"/>
    </location>
</feature>
<dbReference type="HOGENOM" id="CLU_1056557_0_0_10"/>
<dbReference type="Proteomes" id="UP000003919">
    <property type="component" value="Chromosome"/>
</dbReference>
<dbReference type="PANTHER" id="PTHR44858">
    <property type="entry name" value="TETRATRICOPEPTIDE REPEAT PROTEIN 6"/>
    <property type="match status" value="1"/>
</dbReference>
<dbReference type="PROSITE" id="PS51257">
    <property type="entry name" value="PROKAR_LIPOPROTEIN"/>
    <property type="match status" value="1"/>
</dbReference>
<dbReference type="eggNOG" id="COG0457">
    <property type="taxonomic scope" value="Bacteria"/>
</dbReference>
<dbReference type="STRING" id="388413.ALPR1_13445"/>
<evidence type="ECO:0000256" key="3">
    <source>
        <dbReference type="PROSITE-ProRule" id="PRU00339"/>
    </source>
</evidence>
<feature type="repeat" description="TPR" evidence="3">
    <location>
        <begin position="53"/>
        <end position="86"/>
    </location>
</feature>
<dbReference type="SUPFAM" id="SSF48452">
    <property type="entry name" value="TPR-like"/>
    <property type="match status" value="2"/>
</dbReference>
<dbReference type="Gene3D" id="1.25.40.10">
    <property type="entry name" value="Tetratricopeptide repeat domain"/>
    <property type="match status" value="2"/>
</dbReference>
<dbReference type="RefSeq" id="WP_008201235.1">
    <property type="nucleotide sequence ID" value="NZ_CM001023.1"/>
</dbReference>
<keyword evidence="1" id="KW-0677">Repeat</keyword>
<dbReference type="AlphaFoldDB" id="A3HTR0"/>
<keyword evidence="5" id="KW-1185">Reference proteome</keyword>
<dbReference type="PROSITE" id="PS50005">
    <property type="entry name" value="TPR"/>
    <property type="match status" value="4"/>
</dbReference>
<feature type="repeat" description="TPR" evidence="3">
    <location>
        <begin position="121"/>
        <end position="154"/>
    </location>
</feature>